<evidence type="ECO:0000313" key="3">
    <source>
        <dbReference type="Proteomes" id="UP001220256"/>
    </source>
</evidence>
<evidence type="ECO:0000313" key="2">
    <source>
        <dbReference type="EMBL" id="KAJ5275115.1"/>
    </source>
</evidence>
<keyword evidence="3" id="KW-1185">Reference proteome</keyword>
<protein>
    <submittedName>
        <fullName evidence="2">Uncharacterized protein</fullName>
    </submittedName>
</protein>
<sequence length="160" mass="17623">MPLMISSAFTLFVALGASKVPTFGLERRKPLASFPPPAVNWVALLDKSPWLAFVVVLSVLLYKFGTAAIHIRSHLGMKYFSRYIVDYYIEIMTLTAFQAAHRPPDSDGSAIELNDLPPLPAPGSNIFSIVPFQIRARRPSSPTLLSHRCQVISAASKPSR</sequence>
<gene>
    <name evidence="2" type="ORF">N7505_003660</name>
</gene>
<keyword evidence="1" id="KW-0812">Transmembrane</keyword>
<feature type="transmembrane region" description="Helical" evidence="1">
    <location>
        <begin position="48"/>
        <end position="71"/>
    </location>
</feature>
<keyword evidence="1" id="KW-0472">Membrane</keyword>
<dbReference type="EMBL" id="JAPVEB010000002">
    <property type="protein sequence ID" value="KAJ5275115.1"/>
    <property type="molecule type" value="Genomic_DNA"/>
</dbReference>
<keyword evidence="1" id="KW-1133">Transmembrane helix</keyword>
<dbReference type="Proteomes" id="UP001220256">
    <property type="component" value="Unassembled WGS sequence"/>
</dbReference>
<accession>A0ABQ8WTP5</accession>
<name>A0ABQ8WTP5_PENCH</name>
<comment type="caution">
    <text evidence="2">The sequence shown here is derived from an EMBL/GenBank/DDBJ whole genome shotgun (WGS) entry which is preliminary data.</text>
</comment>
<organism evidence="2 3">
    <name type="scientific">Penicillium chrysogenum</name>
    <name type="common">Penicillium notatum</name>
    <dbReference type="NCBI Taxonomy" id="5076"/>
    <lineage>
        <taxon>Eukaryota</taxon>
        <taxon>Fungi</taxon>
        <taxon>Dikarya</taxon>
        <taxon>Ascomycota</taxon>
        <taxon>Pezizomycotina</taxon>
        <taxon>Eurotiomycetes</taxon>
        <taxon>Eurotiomycetidae</taxon>
        <taxon>Eurotiales</taxon>
        <taxon>Aspergillaceae</taxon>
        <taxon>Penicillium</taxon>
        <taxon>Penicillium chrysogenum species complex</taxon>
    </lineage>
</organism>
<reference evidence="2 3" key="1">
    <citation type="journal article" date="2023" name="IMA Fungus">
        <title>Comparative genomic study of the Penicillium genus elucidates a diverse pangenome and 15 lateral gene transfer events.</title>
        <authorList>
            <person name="Petersen C."/>
            <person name="Sorensen T."/>
            <person name="Nielsen M.R."/>
            <person name="Sondergaard T.E."/>
            <person name="Sorensen J.L."/>
            <person name="Fitzpatrick D.A."/>
            <person name="Frisvad J.C."/>
            <person name="Nielsen K.L."/>
        </authorList>
    </citation>
    <scope>NUCLEOTIDE SEQUENCE [LARGE SCALE GENOMIC DNA]</scope>
    <source>
        <strain evidence="2 3">IBT 3361</strain>
    </source>
</reference>
<proteinExistence type="predicted"/>
<evidence type="ECO:0000256" key="1">
    <source>
        <dbReference type="SAM" id="Phobius"/>
    </source>
</evidence>